<dbReference type="Proteomes" id="UP000033035">
    <property type="component" value="Unassembled WGS sequence"/>
</dbReference>
<name>A0A0F5JNU0_9BACT</name>
<dbReference type="AlphaFoldDB" id="A0A0F5JNU0"/>
<dbReference type="EMBL" id="AQHW01000005">
    <property type="protein sequence ID" value="KKB59384.1"/>
    <property type="molecule type" value="Genomic_DNA"/>
</dbReference>
<evidence type="ECO:0000313" key="2">
    <source>
        <dbReference type="Proteomes" id="UP000033035"/>
    </source>
</evidence>
<gene>
    <name evidence="1" type="ORF">HMPREF1536_00932</name>
</gene>
<dbReference type="PATRIC" id="fig|1203610.3.peg.956"/>
<keyword evidence="2" id="KW-1185">Reference proteome</keyword>
<proteinExistence type="predicted"/>
<reference evidence="1 2" key="1">
    <citation type="submission" date="2013-04" db="EMBL/GenBank/DDBJ databases">
        <title>The Genome Sequence of Parabacteroides gordonii DSM 23371.</title>
        <authorList>
            <consortium name="The Broad Institute Genomics Platform"/>
            <person name="Earl A."/>
            <person name="Ward D."/>
            <person name="Feldgarden M."/>
            <person name="Gevers D."/>
            <person name="Martens E."/>
            <person name="Sakamoto M."/>
            <person name="Benno Y."/>
            <person name="Suzuki N."/>
            <person name="Matsunaga N."/>
            <person name="Koshihara K."/>
            <person name="Seki M."/>
            <person name="Komiya H."/>
            <person name="Walker B."/>
            <person name="Young S."/>
            <person name="Zeng Q."/>
            <person name="Gargeya S."/>
            <person name="Fitzgerald M."/>
            <person name="Haas B."/>
            <person name="Abouelleil A."/>
            <person name="Allen A.W."/>
            <person name="Alvarado L."/>
            <person name="Arachchi H.M."/>
            <person name="Berlin A.M."/>
            <person name="Chapman S.B."/>
            <person name="Gainer-Dewar J."/>
            <person name="Goldberg J."/>
            <person name="Griggs A."/>
            <person name="Gujja S."/>
            <person name="Hansen M."/>
            <person name="Howarth C."/>
            <person name="Imamovic A."/>
            <person name="Ireland A."/>
            <person name="Larimer J."/>
            <person name="McCowan C."/>
            <person name="Murphy C."/>
            <person name="Pearson M."/>
            <person name="Poon T.W."/>
            <person name="Priest M."/>
            <person name="Roberts A."/>
            <person name="Saif S."/>
            <person name="Shea T."/>
            <person name="Sisk P."/>
            <person name="Sykes S."/>
            <person name="Wortman J."/>
            <person name="Nusbaum C."/>
            <person name="Birren B."/>
        </authorList>
    </citation>
    <scope>NUCLEOTIDE SEQUENCE [LARGE SCALE GENOMIC DNA]</scope>
    <source>
        <strain evidence="1 2">MS-1</strain>
    </source>
</reference>
<protein>
    <submittedName>
        <fullName evidence="1">Uncharacterized protein</fullName>
    </submittedName>
</protein>
<sequence>MKTKIIIVFITLFFLQIEELYGQNTTAYNLSLYVLVADDKIPEEASRNLETKLQDLLVNSGLANGSYVDRFVLTAKADIVSKDILPTTPVRISQKIELTLMVGDVIENKLFTSRTVTLSGIGINESKAFVAAFSQMNSYRKEFMEMLQQSKNEITVYYTSKCPEIINRANTLFGMQKYDEAIHYLLSVPNICTDCFLQCQTLAETIYWEKTEQESASLFNQAKTEWMKHPDITGACSIAPLINRINPKSRSFTQIEKLRYEISDKLREDERKEWEFQMKKYEDDQAFKLNIVEACRAIGVAWGQGQPQSVTKTIVRSWWW</sequence>
<organism evidence="1 2">
    <name type="scientific">Parabacteroides gordonii MS-1 = DSM 23371</name>
    <dbReference type="NCBI Taxonomy" id="1203610"/>
    <lineage>
        <taxon>Bacteria</taxon>
        <taxon>Pseudomonadati</taxon>
        <taxon>Bacteroidota</taxon>
        <taxon>Bacteroidia</taxon>
        <taxon>Bacteroidales</taxon>
        <taxon>Tannerellaceae</taxon>
        <taxon>Parabacteroides</taxon>
    </lineage>
</organism>
<dbReference type="HOGENOM" id="CLU_074097_0_0_10"/>
<accession>A0A0F5JNU0</accession>
<dbReference type="RefSeq" id="WP_028726891.1">
    <property type="nucleotide sequence ID" value="NZ_AUAE01000011.1"/>
</dbReference>
<evidence type="ECO:0000313" key="1">
    <source>
        <dbReference type="EMBL" id="KKB59384.1"/>
    </source>
</evidence>
<dbReference type="STRING" id="1203610.HMPREF1536_00932"/>
<comment type="caution">
    <text evidence="1">The sequence shown here is derived from an EMBL/GenBank/DDBJ whole genome shotgun (WGS) entry which is preliminary data.</text>
</comment>